<feature type="DNA-binding region" description="Homeobox" evidence="5">
    <location>
        <begin position="21"/>
        <end position="80"/>
    </location>
</feature>
<evidence type="ECO:0000313" key="11">
    <source>
        <dbReference type="Proteomes" id="UP000006727"/>
    </source>
</evidence>
<dbReference type="RefSeq" id="XP_024396791.1">
    <property type="nucleotide sequence ID" value="XM_024541023.2"/>
</dbReference>
<sequence length="303" mass="33939">MASDGSSPHTSPAPSPPEKPKGISRKKKSASQTEVLERAYAVEKYPSEATRQKLVRDLDLSDKQLQIWFTHRRYKDRRDGIDDEKLTFYAKNKTQDHMLNQECSSKKEEAQRVVEEESEPDGYLAQVLAEERDDDELIAENEYTNGMDVASNGGYRDSEKIMPGPKRRGGPRIPKDPNRPPRRPGPKPKFNAMAAAERAAIMAVESQLCGPLREDGPPLGFEFDPLPPRAFTELPMTEVPHTAGGSRDGGSENYSERTALQSKWSKELELAENKKRKIGWLPISGSQAQHLSVHKPSRGENGY</sequence>
<dbReference type="GO" id="GO:0000981">
    <property type="term" value="F:DNA-binding transcription factor activity, RNA polymerase II-specific"/>
    <property type="evidence" value="ECO:0007669"/>
    <property type="project" value="InterPro"/>
</dbReference>
<reference evidence="9 11" key="2">
    <citation type="journal article" date="2018" name="Plant J.">
        <title>The Physcomitrella patens chromosome-scale assembly reveals moss genome structure and evolution.</title>
        <authorList>
            <person name="Lang D."/>
            <person name="Ullrich K.K."/>
            <person name="Murat F."/>
            <person name="Fuchs J."/>
            <person name="Jenkins J."/>
            <person name="Haas F.B."/>
            <person name="Piednoel M."/>
            <person name="Gundlach H."/>
            <person name="Van Bel M."/>
            <person name="Meyberg R."/>
            <person name="Vives C."/>
            <person name="Morata J."/>
            <person name="Symeonidi A."/>
            <person name="Hiss M."/>
            <person name="Muchero W."/>
            <person name="Kamisugi Y."/>
            <person name="Saleh O."/>
            <person name="Blanc G."/>
            <person name="Decker E.L."/>
            <person name="van Gessel N."/>
            <person name="Grimwood J."/>
            <person name="Hayes R.D."/>
            <person name="Graham S.W."/>
            <person name="Gunter L.E."/>
            <person name="McDaniel S.F."/>
            <person name="Hoernstein S.N.W."/>
            <person name="Larsson A."/>
            <person name="Li F.W."/>
            <person name="Perroud P.F."/>
            <person name="Phillips J."/>
            <person name="Ranjan P."/>
            <person name="Rokshar D.S."/>
            <person name="Rothfels C.J."/>
            <person name="Schneider L."/>
            <person name="Shu S."/>
            <person name="Stevenson D.W."/>
            <person name="Thummler F."/>
            <person name="Tillich M."/>
            <person name="Villarreal Aguilar J.C."/>
            <person name="Widiez T."/>
            <person name="Wong G.K."/>
            <person name="Wymore A."/>
            <person name="Zhang Y."/>
            <person name="Zimmer A.D."/>
            <person name="Quatrano R.S."/>
            <person name="Mayer K.F.X."/>
            <person name="Goodstein D."/>
            <person name="Casacuberta J.M."/>
            <person name="Vandepoele K."/>
            <person name="Reski R."/>
            <person name="Cuming A.C."/>
            <person name="Tuskan G.A."/>
            <person name="Maumus F."/>
            <person name="Salse J."/>
            <person name="Schmutz J."/>
            <person name="Rensing S.A."/>
        </authorList>
    </citation>
    <scope>NUCLEOTIDE SEQUENCE [LARGE SCALE GENOMIC DNA]</scope>
    <source>
        <strain evidence="10 11">cv. Gransden 2004</strain>
    </source>
</reference>
<reference evidence="9 11" key="1">
    <citation type="journal article" date="2008" name="Science">
        <title>The Physcomitrella genome reveals evolutionary insights into the conquest of land by plants.</title>
        <authorList>
            <person name="Rensing S."/>
            <person name="Lang D."/>
            <person name="Zimmer A."/>
            <person name="Terry A."/>
            <person name="Salamov A."/>
            <person name="Shapiro H."/>
            <person name="Nishiyama T."/>
            <person name="Perroud P.-F."/>
            <person name="Lindquist E."/>
            <person name="Kamisugi Y."/>
            <person name="Tanahashi T."/>
            <person name="Sakakibara K."/>
            <person name="Fujita T."/>
            <person name="Oishi K."/>
            <person name="Shin-I T."/>
            <person name="Kuroki Y."/>
            <person name="Toyoda A."/>
            <person name="Suzuki Y."/>
            <person name="Hashimoto A."/>
            <person name="Yamaguchi K."/>
            <person name="Sugano A."/>
            <person name="Kohara Y."/>
            <person name="Fujiyama A."/>
            <person name="Anterola A."/>
            <person name="Aoki S."/>
            <person name="Ashton N."/>
            <person name="Barbazuk W.B."/>
            <person name="Barker E."/>
            <person name="Bennetzen J."/>
            <person name="Bezanilla M."/>
            <person name="Blankenship R."/>
            <person name="Cho S.H."/>
            <person name="Dutcher S."/>
            <person name="Estelle M."/>
            <person name="Fawcett J.A."/>
            <person name="Gundlach H."/>
            <person name="Hanada K."/>
            <person name="Heyl A."/>
            <person name="Hicks K.A."/>
            <person name="Hugh J."/>
            <person name="Lohr M."/>
            <person name="Mayer K."/>
            <person name="Melkozernov A."/>
            <person name="Murata T."/>
            <person name="Nelson D."/>
            <person name="Pils B."/>
            <person name="Prigge M."/>
            <person name="Reiss B."/>
            <person name="Renner T."/>
            <person name="Rombauts S."/>
            <person name="Rushton P."/>
            <person name="Sanderfoot A."/>
            <person name="Schween G."/>
            <person name="Shiu S.-H."/>
            <person name="Stueber K."/>
            <person name="Theodoulou F.L."/>
            <person name="Tu H."/>
            <person name="Van de Peer Y."/>
            <person name="Verrier P.J."/>
            <person name="Waters E."/>
            <person name="Wood A."/>
            <person name="Yang L."/>
            <person name="Cove D."/>
            <person name="Cuming A."/>
            <person name="Hasebe M."/>
            <person name="Lucas S."/>
            <person name="Mishler D.B."/>
            <person name="Reski R."/>
            <person name="Grigoriev I."/>
            <person name="Quatrano R.S."/>
            <person name="Boore J.L."/>
        </authorList>
    </citation>
    <scope>NUCLEOTIDE SEQUENCE [LARGE SCALE GENOMIC DNA]</scope>
    <source>
        <strain evidence="10 11">cv. Gransden 2004</strain>
    </source>
</reference>
<evidence type="ECO:0000256" key="2">
    <source>
        <dbReference type="ARBA" id="ARBA00023125"/>
    </source>
</evidence>
<feature type="region of interest" description="Disordered" evidence="7">
    <location>
        <begin position="147"/>
        <end position="189"/>
    </location>
</feature>
<keyword evidence="11" id="KW-1185">Reference proteome</keyword>
<evidence type="ECO:0000313" key="10">
    <source>
        <dbReference type="EnsemblPlants" id="Pp3c15_13310V3.1"/>
    </source>
</evidence>
<dbReference type="Gramene" id="Pp3c15_13310V3.2">
    <property type="protein sequence ID" value="Pp3c15_13310V3.2"/>
    <property type="gene ID" value="Pp3c15_13310"/>
</dbReference>
<evidence type="ECO:0000256" key="5">
    <source>
        <dbReference type="PROSITE-ProRule" id="PRU00108"/>
    </source>
</evidence>
<feature type="region of interest" description="Disordered" evidence="7">
    <location>
        <begin position="213"/>
        <end position="232"/>
    </location>
</feature>
<evidence type="ECO:0000259" key="8">
    <source>
        <dbReference type="PROSITE" id="PS50071"/>
    </source>
</evidence>
<keyword evidence="4 5" id="KW-0539">Nucleus</keyword>
<dbReference type="SMART" id="SM00389">
    <property type="entry name" value="HOX"/>
    <property type="match status" value="1"/>
</dbReference>
<reference evidence="10" key="3">
    <citation type="submission" date="2020-12" db="UniProtKB">
        <authorList>
            <consortium name="EnsemblPlants"/>
        </authorList>
    </citation>
    <scope>IDENTIFICATION</scope>
</reference>
<feature type="region of interest" description="Disordered" evidence="7">
    <location>
        <begin position="282"/>
        <end position="303"/>
    </location>
</feature>
<feature type="domain" description="Homeobox" evidence="8">
    <location>
        <begin position="19"/>
        <end position="79"/>
    </location>
</feature>
<dbReference type="Gene3D" id="1.10.10.60">
    <property type="entry name" value="Homeodomain-like"/>
    <property type="match status" value="1"/>
</dbReference>
<feature type="compositionally biased region" description="Basic and acidic residues" evidence="7">
    <location>
        <begin position="104"/>
        <end position="115"/>
    </location>
</feature>
<dbReference type="PaxDb" id="3218-PP1S419_32V6.1"/>
<dbReference type="PROSITE" id="PS50071">
    <property type="entry name" value="HOMEOBOX_2"/>
    <property type="match status" value="1"/>
</dbReference>
<dbReference type="Gramene" id="Pp3c15_13310V3.1">
    <property type="protein sequence ID" value="Pp3c15_13310V3.1"/>
    <property type="gene ID" value="Pp3c15_13310"/>
</dbReference>
<dbReference type="CDD" id="cd00086">
    <property type="entry name" value="homeodomain"/>
    <property type="match status" value="1"/>
</dbReference>
<dbReference type="InterPro" id="IPR017970">
    <property type="entry name" value="Homeobox_CS"/>
</dbReference>
<feature type="region of interest" description="Disordered" evidence="7">
    <location>
        <begin position="101"/>
        <end position="122"/>
    </location>
</feature>
<dbReference type="SUPFAM" id="SSF46689">
    <property type="entry name" value="Homeodomain-like"/>
    <property type="match status" value="1"/>
</dbReference>
<evidence type="ECO:0000256" key="4">
    <source>
        <dbReference type="ARBA" id="ARBA00023242"/>
    </source>
</evidence>
<dbReference type="PANTHER" id="PTHR36968:SF5">
    <property type="entry name" value="HOMEOBOX-DDT DOMAIN PROTEIN RLT2"/>
    <property type="match status" value="1"/>
</dbReference>
<feature type="compositionally biased region" description="Polar residues" evidence="7">
    <location>
        <begin position="252"/>
        <end position="262"/>
    </location>
</feature>
<evidence type="ECO:0000256" key="7">
    <source>
        <dbReference type="SAM" id="MobiDB-lite"/>
    </source>
</evidence>
<dbReference type="GeneID" id="112292485"/>
<feature type="region of interest" description="Disordered" evidence="7">
    <location>
        <begin position="1"/>
        <end position="32"/>
    </location>
</feature>
<dbReference type="InterPro" id="IPR044977">
    <property type="entry name" value="RLT1-3"/>
</dbReference>
<dbReference type="Pfam" id="PF00046">
    <property type="entry name" value="Homeodomain"/>
    <property type="match status" value="1"/>
</dbReference>
<keyword evidence="3 5" id="KW-0371">Homeobox</keyword>
<comment type="subcellular location">
    <subcellularLocation>
        <location evidence="1 5 6">Nucleus</location>
    </subcellularLocation>
</comment>
<evidence type="ECO:0000256" key="1">
    <source>
        <dbReference type="ARBA" id="ARBA00004123"/>
    </source>
</evidence>
<accession>A0A2K1JD32</accession>
<dbReference type="PANTHER" id="PTHR36968">
    <property type="entry name" value="HOMEOBOX-DDT DOMAIN PROTEIN RLT2"/>
    <property type="match status" value="1"/>
</dbReference>
<dbReference type="GO" id="GO:0003677">
    <property type="term" value="F:DNA binding"/>
    <property type="evidence" value="ECO:0007669"/>
    <property type="project" value="UniProtKB-UniRule"/>
</dbReference>
<name>A0A2K1JD32_PHYPA</name>
<dbReference type="EMBL" id="ABEU02000015">
    <property type="protein sequence ID" value="PNR39419.1"/>
    <property type="molecule type" value="Genomic_DNA"/>
</dbReference>
<proteinExistence type="predicted"/>
<organism evidence="9">
    <name type="scientific">Physcomitrium patens</name>
    <name type="common">Spreading-leaved earth moss</name>
    <name type="synonym">Physcomitrella patens</name>
    <dbReference type="NCBI Taxonomy" id="3218"/>
    <lineage>
        <taxon>Eukaryota</taxon>
        <taxon>Viridiplantae</taxon>
        <taxon>Streptophyta</taxon>
        <taxon>Embryophyta</taxon>
        <taxon>Bryophyta</taxon>
        <taxon>Bryophytina</taxon>
        <taxon>Bryopsida</taxon>
        <taxon>Funariidae</taxon>
        <taxon>Funariales</taxon>
        <taxon>Funariaceae</taxon>
        <taxon>Physcomitrium</taxon>
    </lineage>
</organism>
<feature type="region of interest" description="Disordered" evidence="7">
    <location>
        <begin position="238"/>
        <end position="262"/>
    </location>
</feature>
<dbReference type="InterPro" id="IPR009057">
    <property type="entry name" value="Homeodomain-like_sf"/>
</dbReference>
<dbReference type="AlphaFoldDB" id="A0A2K1JD32"/>
<dbReference type="GO" id="GO:0005634">
    <property type="term" value="C:nucleus"/>
    <property type="evidence" value="ECO:0007669"/>
    <property type="project" value="UniProtKB-SubCell"/>
</dbReference>
<dbReference type="InterPro" id="IPR001356">
    <property type="entry name" value="HD"/>
</dbReference>
<dbReference type="STRING" id="3218.A0A2K1JD32"/>
<evidence type="ECO:0000256" key="6">
    <source>
        <dbReference type="RuleBase" id="RU000682"/>
    </source>
</evidence>
<gene>
    <name evidence="10" type="primary">LOC112292485</name>
    <name evidence="9" type="ORF">PHYPA_019697</name>
</gene>
<evidence type="ECO:0000313" key="9">
    <source>
        <dbReference type="EMBL" id="PNR39419.1"/>
    </source>
</evidence>
<protein>
    <recommendedName>
        <fullName evidence="8">Homeobox domain-containing protein</fullName>
    </recommendedName>
</protein>
<keyword evidence="2 5" id="KW-0238">DNA-binding</keyword>
<dbReference type="EnsemblPlants" id="Pp3c15_13310V3.2">
    <property type="protein sequence ID" value="Pp3c15_13310V3.2"/>
    <property type="gene ID" value="Pp3c15_13310"/>
</dbReference>
<evidence type="ECO:0000256" key="3">
    <source>
        <dbReference type="ARBA" id="ARBA00023155"/>
    </source>
</evidence>
<dbReference type="PROSITE" id="PS00027">
    <property type="entry name" value="HOMEOBOX_1"/>
    <property type="match status" value="1"/>
</dbReference>
<dbReference type="EnsemblPlants" id="Pp3c15_13310V3.1">
    <property type="protein sequence ID" value="Pp3c15_13310V3.1"/>
    <property type="gene ID" value="Pp3c15_13310"/>
</dbReference>
<dbReference type="Proteomes" id="UP000006727">
    <property type="component" value="Chromosome 15"/>
</dbReference>
<feature type="compositionally biased region" description="Low complexity" evidence="7">
    <location>
        <begin position="1"/>
        <end position="10"/>
    </location>
</feature>